<dbReference type="PROSITE" id="PS51257">
    <property type="entry name" value="PROKAR_LIPOPROTEIN"/>
    <property type="match status" value="1"/>
</dbReference>
<dbReference type="AlphaFoldDB" id="A0A5R9GBM9"/>
<sequence length="272" mass="30402">MDLRLLPKLLLWGMLTLSCLGTISTLLRIETDPIPALLKRTTEQQMAIQTALGFSREWMHWDGKELPEARMQRIKPYVNPESLVRIAAILSDKNTNLQDVVAVELISLSSHGYQRYKIRVRVIALNPDRTLWEVDVPVWVQSGKGAAITDPPFIHPLQNPPAVPESDNSEVEASSGVKQRIRPAIESFLKAMCEGKDAESLFNYVTTGSKLKPLNGRLKFLSLDRLEATGAGPYTITATFSVKDEATGFRLTQVWRLAVAEENEKFFVGGIE</sequence>
<dbReference type="Pfam" id="PF12642">
    <property type="entry name" value="TpcC"/>
    <property type="match status" value="1"/>
</dbReference>
<evidence type="ECO:0000313" key="3">
    <source>
        <dbReference type="Proteomes" id="UP000309676"/>
    </source>
</evidence>
<accession>A0A5R9GBM9</accession>
<evidence type="ECO:0000313" key="2">
    <source>
        <dbReference type="EMBL" id="TLS48815.1"/>
    </source>
</evidence>
<dbReference type="CDD" id="cd16428">
    <property type="entry name" value="TcpC_C"/>
    <property type="match status" value="1"/>
</dbReference>
<dbReference type="InterPro" id="IPR024735">
    <property type="entry name" value="TcpC"/>
</dbReference>
<dbReference type="Proteomes" id="UP000309676">
    <property type="component" value="Unassembled WGS sequence"/>
</dbReference>
<dbReference type="RefSeq" id="WP_138197763.1">
    <property type="nucleotide sequence ID" value="NZ_VCIW01000028.1"/>
</dbReference>
<organism evidence="2 3">
    <name type="scientific">Paenibacillus antri</name>
    <dbReference type="NCBI Taxonomy" id="2582848"/>
    <lineage>
        <taxon>Bacteria</taxon>
        <taxon>Bacillati</taxon>
        <taxon>Bacillota</taxon>
        <taxon>Bacilli</taxon>
        <taxon>Bacillales</taxon>
        <taxon>Paenibacillaceae</taxon>
        <taxon>Paenibacillus</taxon>
    </lineage>
</organism>
<dbReference type="EMBL" id="VCIW01000028">
    <property type="protein sequence ID" value="TLS48815.1"/>
    <property type="molecule type" value="Genomic_DNA"/>
</dbReference>
<gene>
    <name evidence="2" type="ORF">FE782_28570</name>
</gene>
<feature type="region of interest" description="Disordered" evidence="1">
    <location>
        <begin position="158"/>
        <end position="177"/>
    </location>
</feature>
<comment type="caution">
    <text evidence="2">The sequence shown here is derived from an EMBL/GenBank/DDBJ whole genome shotgun (WGS) entry which is preliminary data.</text>
</comment>
<evidence type="ECO:0000256" key="1">
    <source>
        <dbReference type="SAM" id="MobiDB-lite"/>
    </source>
</evidence>
<protein>
    <recommendedName>
        <fullName evidence="4">Conjugal transfer protein</fullName>
    </recommendedName>
</protein>
<evidence type="ECO:0008006" key="4">
    <source>
        <dbReference type="Google" id="ProtNLM"/>
    </source>
</evidence>
<dbReference type="InterPro" id="IPR035628">
    <property type="entry name" value="TcpC_C"/>
</dbReference>
<dbReference type="OrthoDB" id="2579683at2"/>
<keyword evidence="3" id="KW-1185">Reference proteome</keyword>
<reference evidence="2 3" key="1">
    <citation type="submission" date="2019-05" db="EMBL/GenBank/DDBJ databases">
        <authorList>
            <person name="Narsing Rao M.P."/>
            <person name="Li W.J."/>
        </authorList>
    </citation>
    <scope>NUCLEOTIDE SEQUENCE [LARGE SCALE GENOMIC DNA]</scope>
    <source>
        <strain evidence="2 3">SYSU_K30003</strain>
    </source>
</reference>
<name>A0A5R9GBM9_9BACL</name>
<dbReference type="Gene3D" id="3.10.450.540">
    <property type="match status" value="1"/>
</dbReference>
<proteinExistence type="predicted"/>